<evidence type="ECO:0000256" key="7">
    <source>
        <dbReference type="ARBA" id="ARBA00023295"/>
    </source>
</evidence>
<dbReference type="InterPro" id="IPR005198">
    <property type="entry name" value="Glyco_hydro_76"/>
</dbReference>
<keyword evidence="5 8" id="KW-0378">Hydrolase</keyword>
<dbReference type="InterPro" id="IPR008928">
    <property type="entry name" value="6-hairpin_glycosidase_sf"/>
</dbReference>
<keyword evidence="10" id="KW-1133">Transmembrane helix</keyword>
<evidence type="ECO:0000256" key="2">
    <source>
        <dbReference type="ARBA" id="ARBA00009699"/>
    </source>
</evidence>
<keyword evidence="10" id="KW-0472">Membrane</keyword>
<evidence type="ECO:0000256" key="3">
    <source>
        <dbReference type="ARBA" id="ARBA00012350"/>
    </source>
</evidence>
<reference evidence="12 13" key="1">
    <citation type="submission" date="2019-10" db="EMBL/GenBank/DDBJ databases">
        <authorList>
            <person name="Palmer J.M."/>
        </authorList>
    </citation>
    <scope>NUCLEOTIDE SEQUENCE [LARGE SCALE GENOMIC DNA]</scope>
    <source>
        <strain evidence="12 13">TWF696</strain>
    </source>
</reference>
<keyword evidence="10" id="KW-0812">Transmembrane</keyword>
<dbReference type="InterPro" id="IPR014480">
    <property type="entry name" value="Mannan-1_6-alpha_mannosidase"/>
</dbReference>
<evidence type="ECO:0000256" key="4">
    <source>
        <dbReference type="ARBA" id="ARBA00022729"/>
    </source>
</evidence>
<dbReference type="AlphaFoldDB" id="A0AAV9UGL8"/>
<evidence type="ECO:0000256" key="5">
    <source>
        <dbReference type="ARBA" id="ARBA00022801"/>
    </source>
</evidence>
<evidence type="ECO:0000256" key="6">
    <source>
        <dbReference type="ARBA" id="ARBA00023180"/>
    </source>
</evidence>
<feature type="signal peptide" evidence="11">
    <location>
        <begin position="1"/>
        <end position="26"/>
    </location>
</feature>
<dbReference type="Gene3D" id="1.50.10.20">
    <property type="match status" value="1"/>
</dbReference>
<evidence type="ECO:0000256" key="11">
    <source>
        <dbReference type="SAM" id="SignalP"/>
    </source>
</evidence>
<name>A0AAV9UGL8_9PEZI</name>
<dbReference type="EC" id="3.2.1.101" evidence="3 8"/>
<dbReference type="PANTHER" id="PTHR12145">
    <property type="entry name" value="MANNAN ENDO-1,6-ALPHA-MANNOSIDASE DCW1"/>
    <property type="match status" value="1"/>
</dbReference>
<comment type="catalytic activity">
    <reaction evidence="1 8">
        <text>Random hydrolysis of (1-&gt;6)-alpha-D-mannosidic linkages in unbranched (1-&gt;6)-mannans.</text>
        <dbReference type="EC" id="3.2.1.101"/>
    </reaction>
</comment>
<comment type="similarity">
    <text evidence="2 8">Belongs to the glycosyl hydrolase 76 family.</text>
</comment>
<evidence type="ECO:0000256" key="8">
    <source>
        <dbReference type="PIRNR" id="PIRNR016302"/>
    </source>
</evidence>
<dbReference type="PANTHER" id="PTHR12145:SF41">
    <property type="entry name" value="MANNAN ENDO-1,6-ALPHA-MANNOSIDASE"/>
    <property type="match status" value="1"/>
</dbReference>
<sequence length="478" mass="51172">MRSKIYAPSALLASAQLLSMTPVALGELKIDLNKPDTIKSAAKTVVKSLLKDYTDQRPLTPGILPSKYGFFEAGLFFNTILDYAAWTGDNTYNSYFEKDFFNQIGDGDNFLPANFSASLTNSDVGYWALTAMSAAEYGANPADSSSPSYLTLAKNVFDNYVSRWDAKTCNGGLRESIFAANNGYNIKDAESNGAFFELAARLGLNTGNKTYLDWATKVYDWTNSTGFISQMENANGGQVYFSAPVEDNCQQIDQTYSSALQSNYIYGAAAMYSATKSQSWLDRAVFLAGFSAVTYFTPQSYVDDGSSQVATEQACEYNNTCATDQKAGKSVMFRSLAAAITLDKTKTILNRVSVQLNNSALAASKSCTTDGNCGFNWSKQMYNATEGTGVGEKMNAVECFLAILRVGNPVANKQVFGSSPATQPSTTQAPGSAPTASNPTSSGLPAPTASGQPSGASFQAAGGFLSVLTFISFLYLLL</sequence>
<dbReference type="PIRSF" id="PIRSF016302">
    <property type="entry name" value="Man_a_manosd"/>
    <property type="match status" value="1"/>
</dbReference>
<evidence type="ECO:0000256" key="9">
    <source>
        <dbReference type="SAM" id="MobiDB-lite"/>
    </source>
</evidence>
<evidence type="ECO:0000256" key="1">
    <source>
        <dbReference type="ARBA" id="ARBA00001452"/>
    </source>
</evidence>
<feature type="region of interest" description="Disordered" evidence="9">
    <location>
        <begin position="415"/>
        <end position="452"/>
    </location>
</feature>
<evidence type="ECO:0000313" key="12">
    <source>
        <dbReference type="EMBL" id="KAK6341514.1"/>
    </source>
</evidence>
<keyword evidence="7 8" id="KW-0326">Glycosidase</keyword>
<feature type="chain" id="PRO_5043497096" description="Mannan endo-1,6-alpha-mannosidase" evidence="11">
    <location>
        <begin position="27"/>
        <end position="478"/>
    </location>
</feature>
<proteinExistence type="inferred from homology"/>
<keyword evidence="6" id="KW-0325">Glycoprotein</keyword>
<dbReference type="GO" id="GO:0008496">
    <property type="term" value="F:mannan endo-1,6-alpha-mannosidase activity"/>
    <property type="evidence" value="ECO:0007669"/>
    <property type="project" value="UniProtKB-UniRule"/>
</dbReference>
<feature type="transmembrane region" description="Helical" evidence="10">
    <location>
        <begin position="458"/>
        <end position="477"/>
    </location>
</feature>
<evidence type="ECO:0000256" key="10">
    <source>
        <dbReference type="SAM" id="Phobius"/>
    </source>
</evidence>
<keyword evidence="13" id="KW-1185">Reference proteome</keyword>
<gene>
    <name evidence="12" type="primary">DCW1_4</name>
    <name evidence="12" type="ORF">TWF696_008586</name>
</gene>
<organism evidence="12 13">
    <name type="scientific">Orbilia brochopaga</name>
    <dbReference type="NCBI Taxonomy" id="3140254"/>
    <lineage>
        <taxon>Eukaryota</taxon>
        <taxon>Fungi</taxon>
        <taxon>Dikarya</taxon>
        <taxon>Ascomycota</taxon>
        <taxon>Pezizomycotina</taxon>
        <taxon>Orbiliomycetes</taxon>
        <taxon>Orbiliales</taxon>
        <taxon>Orbiliaceae</taxon>
        <taxon>Orbilia</taxon>
    </lineage>
</organism>
<dbReference type="SUPFAM" id="SSF48208">
    <property type="entry name" value="Six-hairpin glycosidases"/>
    <property type="match status" value="1"/>
</dbReference>
<dbReference type="Pfam" id="PF03663">
    <property type="entry name" value="Glyco_hydro_76"/>
    <property type="match status" value="1"/>
</dbReference>
<dbReference type="Proteomes" id="UP001375240">
    <property type="component" value="Unassembled WGS sequence"/>
</dbReference>
<evidence type="ECO:0000313" key="13">
    <source>
        <dbReference type="Proteomes" id="UP001375240"/>
    </source>
</evidence>
<keyword evidence="4 11" id="KW-0732">Signal</keyword>
<protein>
    <recommendedName>
        <fullName evidence="3 8">Mannan endo-1,6-alpha-mannosidase</fullName>
        <ecNumber evidence="3 8">3.2.1.101</ecNumber>
    </recommendedName>
</protein>
<dbReference type="GO" id="GO:0016052">
    <property type="term" value="P:carbohydrate catabolic process"/>
    <property type="evidence" value="ECO:0007669"/>
    <property type="project" value="InterPro"/>
</dbReference>
<accession>A0AAV9UGL8</accession>
<comment type="caution">
    <text evidence="12">The sequence shown here is derived from an EMBL/GenBank/DDBJ whole genome shotgun (WGS) entry which is preliminary data.</text>
</comment>
<dbReference type="GO" id="GO:0009272">
    <property type="term" value="P:fungal-type cell wall biogenesis"/>
    <property type="evidence" value="ECO:0007669"/>
    <property type="project" value="TreeGrafter"/>
</dbReference>
<dbReference type="EMBL" id="JAVHNQ010000007">
    <property type="protein sequence ID" value="KAK6341514.1"/>
    <property type="molecule type" value="Genomic_DNA"/>
</dbReference>